<keyword evidence="1" id="KW-1015">Disulfide bond</keyword>
<evidence type="ECO:0000256" key="1">
    <source>
        <dbReference type="PROSITE-ProRule" id="PRU00076"/>
    </source>
</evidence>
<comment type="caution">
    <text evidence="3">The sequence shown here is derived from an EMBL/GenBank/DDBJ whole genome shotgun (WGS) entry which is preliminary data.</text>
</comment>
<dbReference type="InterPro" id="IPR000742">
    <property type="entry name" value="EGF"/>
</dbReference>
<dbReference type="EMBL" id="ADBV01011741">
    <property type="protein sequence ID" value="EJW74697.1"/>
    <property type="molecule type" value="Genomic_DNA"/>
</dbReference>
<keyword evidence="1" id="KW-0245">EGF-like domain</keyword>
<proteinExistence type="predicted"/>
<evidence type="ECO:0000313" key="3">
    <source>
        <dbReference type="EMBL" id="EJW74697.1"/>
    </source>
</evidence>
<name>J9ECD8_WUCBA</name>
<evidence type="ECO:0000313" key="4">
    <source>
        <dbReference type="Proteomes" id="UP000004810"/>
    </source>
</evidence>
<gene>
    <name evidence="3" type="ORF">WUBG_14395</name>
</gene>
<dbReference type="PROSITE" id="PS50026">
    <property type="entry name" value="EGF_3"/>
    <property type="match status" value="1"/>
</dbReference>
<organism evidence="3 4">
    <name type="scientific">Wuchereria bancrofti</name>
    <dbReference type="NCBI Taxonomy" id="6293"/>
    <lineage>
        <taxon>Eukaryota</taxon>
        <taxon>Metazoa</taxon>
        <taxon>Ecdysozoa</taxon>
        <taxon>Nematoda</taxon>
        <taxon>Chromadorea</taxon>
        <taxon>Rhabditida</taxon>
        <taxon>Spirurina</taxon>
        <taxon>Spiruromorpha</taxon>
        <taxon>Filarioidea</taxon>
        <taxon>Onchocercidae</taxon>
        <taxon>Wuchereria</taxon>
    </lineage>
</organism>
<feature type="disulfide bond" evidence="1">
    <location>
        <begin position="38"/>
        <end position="55"/>
    </location>
</feature>
<accession>J9ECD8</accession>
<protein>
    <recommendedName>
        <fullName evidence="2">EGF-like domain-containing protein</fullName>
    </recommendedName>
</protein>
<reference evidence="4" key="1">
    <citation type="submission" date="2012-08" db="EMBL/GenBank/DDBJ databases">
        <title>The Genome Sequence of Wuchereria bancrofti.</title>
        <authorList>
            <person name="Nutman T.B."/>
            <person name="Fink D.L."/>
            <person name="Russ C."/>
            <person name="Young S."/>
            <person name="Zeng Q."/>
            <person name="Koehrsen M."/>
            <person name="Alvarado L."/>
            <person name="Berlin A."/>
            <person name="Chapman S.B."/>
            <person name="Chen Z."/>
            <person name="Freedman E."/>
            <person name="Gellesch M."/>
            <person name="Goldberg J."/>
            <person name="Griggs A."/>
            <person name="Gujja S."/>
            <person name="Heilman E.R."/>
            <person name="Heiman D."/>
            <person name="Hepburn T."/>
            <person name="Howarth C."/>
            <person name="Jen D."/>
            <person name="Larson L."/>
            <person name="Lewis B."/>
            <person name="Mehta T."/>
            <person name="Park D."/>
            <person name="Pearson M."/>
            <person name="Roberts A."/>
            <person name="Saif S."/>
            <person name="Shea T."/>
            <person name="Shenoy N."/>
            <person name="Sisk P."/>
            <person name="Stolte C."/>
            <person name="Sykes S."/>
            <person name="Walk T."/>
            <person name="White J."/>
            <person name="Yandava C."/>
            <person name="Haas B."/>
            <person name="Henn M.R."/>
            <person name="Nusbaum C."/>
            <person name="Birren B."/>
        </authorList>
    </citation>
    <scope>NUCLEOTIDE SEQUENCE [LARGE SCALE GENOMIC DNA]</scope>
    <source>
        <strain evidence="4">NA</strain>
    </source>
</reference>
<dbReference type="Proteomes" id="UP000004810">
    <property type="component" value="Unassembled WGS sequence"/>
</dbReference>
<evidence type="ECO:0000259" key="2">
    <source>
        <dbReference type="PROSITE" id="PS50026"/>
    </source>
</evidence>
<dbReference type="AlphaFoldDB" id="J9ECD8"/>
<comment type="caution">
    <text evidence="1">Lacks conserved residue(s) required for the propagation of feature annotation.</text>
</comment>
<sequence length="71" mass="8079">GRDGFLGCIRQLLLNDTLKEVDQTFRGKCTNKCESHHCQHESRCEEDFITDTVRCVCKNAIVHSGHLCQNS</sequence>
<feature type="domain" description="EGF-like" evidence="2">
    <location>
        <begin position="30"/>
        <end position="69"/>
    </location>
</feature>
<feature type="non-terminal residue" evidence="3">
    <location>
        <position position="1"/>
    </location>
</feature>